<dbReference type="EMBL" id="FQTW01000001">
    <property type="protein sequence ID" value="SHE29020.1"/>
    <property type="molecule type" value="Genomic_DNA"/>
</dbReference>
<name>A0A1M4S9Y9_9FLAO</name>
<feature type="region of interest" description="Disordered" evidence="1">
    <location>
        <begin position="1"/>
        <end position="57"/>
    </location>
</feature>
<reference evidence="2 3" key="1">
    <citation type="submission" date="2016-11" db="EMBL/GenBank/DDBJ databases">
        <authorList>
            <person name="Jaros S."/>
            <person name="Januszkiewicz K."/>
            <person name="Wedrychowicz H."/>
        </authorList>
    </citation>
    <scope>NUCLEOTIDE SEQUENCE [LARGE SCALE GENOMIC DNA]</scope>
    <source>
        <strain evidence="2 3">DSM 25661</strain>
    </source>
</reference>
<protein>
    <recommendedName>
        <fullName evidence="4">DUF4834 domain-containing protein</fullName>
    </recommendedName>
</protein>
<dbReference type="AlphaFoldDB" id="A0A1M4S9Y9"/>
<gene>
    <name evidence="2" type="ORF">SAMN05444278_10141</name>
</gene>
<dbReference type="Proteomes" id="UP000184462">
    <property type="component" value="Unassembled WGS sequence"/>
</dbReference>
<organism evidence="2 3">
    <name type="scientific">Psychroflexus salarius</name>
    <dbReference type="NCBI Taxonomy" id="1155689"/>
    <lineage>
        <taxon>Bacteria</taxon>
        <taxon>Pseudomonadati</taxon>
        <taxon>Bacteroidota</taxon>
        <taxon>Flavobacteriia</taxon>
        <taxon>Flavobacteriales</taxon>
        <taxon>Flavobacteriaceae</taxon>
        <taxon>Psychroflexus</taxon>
    </lineage>
</organism>
<dbReference type="STRING" id="1155689.SAMN05444278_10141"/>
<evidence type="ECO:0008006" key="4">
    <source>
        <dbReference type="Google" id="ProtNLM"/>
    </source>
</evidence>
<evidence type="ECO:0000313" key="3">
    <source>
        <dbReference type="Proteomes" id="UP000184462"/>
    </source>
</evidence>
<evidence type="ECO:0000256" key="1">
    <source>
        <dbReference type="SAM" id="MobiDB-lite"/>
    </source>
</evidence>
<accession>A0A1M4S9Y9</accession>
<feature type="compositionally biased region" description="Polar residues" evidence="1">
    <location>
        <begin position="13"/>
        <end position="45"/>
    </location>
</feature>
<sequence>MRYFMKKLKQKFENAQQQSHNQSTYTSQNDNLNSQSGSRKTNPNSKVGEYVDYEELD</sequence>
<proteinExistence type="predicted"/>
<evidence type="ECO:0000313" key="2">
    <source>
        <dbReference type="EMBL" id="SHE29020.1"/>
    </source>
</evidence>
<keyword evidence="3" id="KW-1185">Reference proteome</keyword>